<gene>
    <name evidence="2" type="primary">gufA</name>
    <name evidence="2" type="ORF">GCM10007391_10760</name>
</gene>
<proteinExistence type="predicted"/>
<keyword evidence="1" id="KW-1133">Transmembrane helix</keyword>
<feature type="transmembrane region" description="Helical" evidence="1">
    <location>
        <begin position="220"/>
        <end position="240"/>
    </location>
</feature>
<feature type="transmembrane region" description="Helical" evidence="1">
    <location>
        <begin position="163"/>
        <end position="185"/>
    </location>
</feature>
<dbReference type="EMBL" id="BMXP01000002">
    <property type="protein sequence ID" value="GGW79790.1"/>
    <property type="molecule type" value="Genomic_DNA"/>
</dbReference>
<name>A0A918MWJ0_9ALTE</name>
<keyword evidence="1" id="KW-0472">Membrane</keyword>
<dbReference type="AlphaFoldDB" id="A0A918MWJ0"/>
<protein>
    <submittedName>
        <fullName evidence="2">Divalent cation transporter</fullName>
    </submittedName>
</protein>
<reference evidence="2" key="2">
    <citation type="submission" date="2020-09" db="EMBL/GenBank/DDBJ databases">
        <authorList>
            <person name="Sun Q."/>
            <person name="Kim S."/>
        </authorList>
    </citation>
    <scope>NUCLEOTIDE SEQUENCE</scope>
    <source>
        <strain evidence="2">KCTC 22164</strain>
    </source>
</reference>
<feature type="transmembrane region" description="Helical" evidence="1">
    <location>
        <begin position="45"/>
        <end position="66"/>
    </location>
</feature>
<evidence type="ECO:0000313" key="3">
    <source>
        <dbReference type="Proteomes" id="UP000631300"/>
    </source>
</evidence>
<reference evidence="2" key="1">
    <citation type="journal article" date="2014" name="Int. J. Syst. Evol. Microbiol.">
        <title>Complete genome sequence of Corynebacterium casei LMG S-19264T (=DSM 44701T), isolated from a smear-ripened cheese.</title>
        <authorList>
            <consortium name="US DOE Joint Genome Institute (JGI-PGF)"/>
            <person name="Walter F."/>
            <person name="Albersmeier A."/>
            <person name="Kalinowski J."/>
            <person name="Ruckert C."/>
        </authorList>
    </citation>
    <scope>NUCLEOTIDE SEQUENCE</scope>
    <source>
        <strain evidence="2">KCTC 22164</strain>
    </source>
</reference>
<organism evidence="2 3">
    <name type="scientific">Alteromonas halophila</name>
    <dbReference type="NCBI Taxonomy" id="516698"/>
    <lineage>
        <taxon>Bacteria</taxon>
        <taxon>Pseudomonadati</taxon>
        <taxon>Pseudomonadota</taxon>
        <taxon>Gammaproteobacteria</taxon>
        <taxon>Alteromonadales</taxon>
        <taxon>Alteromonadaceae</taxon>
        <taxon>Alteromonas/Salinimonas group</taxon>
        <taxon>Alteromonas</taxon>
    </lineage>
</organism>
<sequence>MTTAVAGNELTILLIVATAAGLAMPAGALLSRIRGFQTQWREQELRHGIMALGAGALISAVALVLVPEGVKEVSVLAACLCFVGGALAFMGLDIYLARKKTSGSQLAAMLTDFVPESLALGTTAALGGGTLLLGVLISIQNLPEGFNAYREMTRTNKQRRNRILLLFILMALLGPLASLVGYFYLSDYPHLIGGIMLFAAGGILYSVLQDVAPQIRMENHWLPPLGGILGFLVGLLGYMLERG</sequence>
<accession>A0A918MWJ0</accession>
<feature type="transmembrane region" description="Helical" evidence="1">
    <location>
        <begin position="73"/>
        <end position="97"/>
    </location>
</feature>
<dbReference type="Proteomes" id="UP000631300">
    <property type="component" value="Unassembled WGS sequence"/>
</dbReference>
<evidence type="ECO:0000313" key="2">
    <source>
        <dbReference type="EMBL" id="GGW79790.1"/>
    </source>
</evidence>
<comment type="caution">
    <text evidence="2">The sequence shown here is derived from an EMBL/GenBank/DDBJ whole genome shotgun (WGS) entry which is preliminary data.</text>
</comment>
<evidence type="ECO:0000256" key="1">
    <source>
        <dbReference type="SAM" id="Phobius"/>
    </source>
</evidence>
<feature type="transmembrane region" description="Helical" evidence="1">
    <location>
        <begin position="12"/>
        <end position="33"/>
    </location>
</feature>
<feature type="transmembrane region" description="Helical" evidence="1">
    <location>
        <begin position="191"/>
        <end position="208"/>
    </location>
</feature>
<dbReference type="RefSeq" id="WP_373293834.1">
    <property type="nucleotide sequence ID" value="NZ_BMXP01000002.1"/>
</dbReference>
<keyword evidence="3" id="KW-1185">Reference proteome</keyword>
<keyword evidence="1" id="KW-0812">Transmembrane</keyword>
<feature type="transmembrane region" description="Helical" evidence="1">
    <location>
        <begin position="117"/>
        <end position="142"/>
    </location>
</feature>